<evidence type="ECO:0000259" key="2">
    <source>
        <dbReference type="Pfam" id="PF00582"/>
    </source>
</evidence>
<dbReference type="InterPro" id="IPR006016">
    <property type="entry name" value="UspA"/>
</dbReference>
<evidence type="ECO:0000256" key="1">
    <source>
        <dbReference type="SAM" id="MobiDB-lite"/>
    </source>
</evidence>
<feature type="region of interest" description="Disordered" evidence="1">
    <location>
        <begin position="295"/>
        <end position="330"/>
    </location>
</feature>
<proteinExistence type="predicted"/>
<protein>
    <submittedName>
        <fullName evidence="3">Universal stress protein</fullName>
    </submittedName>
</protein>
<evidence type="ECO:0000313" key="4">
    <source>
        <dbReference type="Proteomes" id="UP001197247"/>
    </source>
</evidence>
<organism evidence="3 4">
    <name type="scientific">Kineosporia corallincola</name>
    <dbReference type="NCBI Taxonomy" id="2835133"/>
    <lineage>
        <taxon>Bacteria</taxon>
        <taxon>Bacillati</taxon>
        <taxon>Actinomycetota</taxon>
        <taxon>Actinomycetes</taxon>
        <taxon>Kineosporiales</taxon>
        <taxon>Kineosporiaceae</taxon>
        <taxon>Kineosporia</taxon>
    </lineage>
</organism>
<dbReference type="Pfam" id="PF00582">
    <property type="entry name" value="Usp"/>
    <property type="match status" value="1"/>
</dbReference>
<sequence length="330" mass="34575">MTQDVEQSGPGQPRGGSDGVLLGFDAGWDSPRPLRIAADEAAARQGRLVVITVAAPGPVGRATPHDPDVHRGQRAAARAARVRHPGLPISTVHLHDGEVSRSEPLFAGAARLVLGRTGQRGGLFGNDPAGRLLIRAVSCPTLVVPAHRPGPRPALPVRDAEIGEWGPVLAAVPDGERGAEVIRVAEEERQRRGCELHLLHAFDQLPGESRSQALHRAADAMTALTEEAGLGPGSAWCVILTRQSPSEAVLERAGAAGLVVLAGAGGTDGEPGGSRLVRDLLDRYTCPVVLLPARRRPPIDDPAGARHTRDSVPGCGRGTRRPERTAAATR</sequence>
<gene>
    <name evidence="3" type="ORF">KIH74_30900</name>
</gene>
<keyword evidence="4" id="KW-1185">Reference proteome</keyword>
<name>A0ABS5TRH1_9ACTN</name>
<dbReference type="EMBL" id="JAHBAY010000017">
    <property type="protein sequence ID" value="MBT0773395.1"/>
    <property type="molecule type" value="Genomic_DNA"/>
</dbReference>
<feature type="compositionally biased region" description="Polar residues" evidence="1">
    <location>
        <begin position="1"/>
        <end position="10"/>
    </location>
</feature>
<evidence type="ECO:0000313" key="3">
    <source>
        <dbReference type="EMBL" id="MBT0773395.1"/>
    </source>
</evidence>
<accession>A0ABS5TRH1</accession>
<dbReference type="SUPFAM" id="SSF52402">
    <property type="entry name" value="Adenine nucleotide alpha hydrolases-like"/>
    <property type="match status" value="2"/>
</dbReference>
<dbReference type="InterPro" id="IPR014729">
    <property type="entry name" value="Rossmann-like_a/b/a_fold"/>
</dbReference>
<comment type="caution">
    <text evidence="3">The sequence shown here is derived from an EMBL/GenBank/DDBJ whole genome shotgun (WGS) entry which is preliminary data.</text>
</comment>
<dbReference type="RefSeq" id="WP_214159937.1">
    <property type="nucleotide sequence ID" value="NZ_JAHBAY010000017.1"/>
</dbReference>
<feature type="region of interest" description="Disordered" evidence="1">
    <location>
        <begin position="1"/>
        <end position="23"/>
    </location>
</feature>
<dbReference type="Gene3D" id="3.40.50.620">
    <property type="entry name" value="HUPs"/>
    <property type="match status" value="1"/>
</dbReference>
<feature type="compositionally biased region" description="Basic and acidic residues" evidence="1">
    <location>
        <begin position="297"/>
        <end position="310"/>
    </location>
</feature>
<dbReference type="Gene3D" id="3.40.50.12370">
    <property type="match status" value="1"/>
</dbReference>
<reference evidence="3 4" key="1">
    <citation type="submission" date="2021-05" db="EMBL/GenBank/DDBJ databases">
        <title>Kineosporia and Streptomyces sp. nov. two new marine actinobacteria isolated from Coral.</title>
        <authorList>
            <person name="Buangrab K."/>
            <person name="Sutthacheep M."/>
            <person name="Yeemin T."/>
            <person name="Harunari E."/>
            <person name="Igarashi Y."/>
            <person name="Kanchanasin P."/>
            <person name="Tanasupawat S."/>
            <person name="Phongsopitanun W."/>
        </authorList>
    </citation>
    <scope>NUCLEOTIDE SEQUENCE [LARGE SCALE GENOMIC DNA]</scope>
    <source>
        <strain evidence="3 4">J2-2</strain>
    </source>
</reference>
<feature type="domain" description="UspA" evidence="2">
    <location>
        <begin position="20"/>
        <end position="145"/>
    </location>
</feature>
<dbReference type="Proteomes" id="UP001197247">
    <property type="component" value="Unassembled WGS sequence"/>
</dbReference>